<dbReference type="CDD" id="cd02136">
    <property type="entry name" value="PnbA_NfnB-like"/>
    <property type="match status" value="1"/>
</dbReference>
<proteinExistence type="predicted"/>
<feature type="domain" description="Nitroreductase" evidence="4">
    <location>
        <begin position="9"/>
        <end position="190"/>
    </location>
</feature>
<keyword evidence="6" id="KW-1185">Reference proteome</keyword>
<keyword evidence="1" id="KW-0285">Flavoprotein</keyword>
<dbReference type="InterPro" id="IPR029479">
    <property type="entry name" value="Nitroreductase"/>
</dbReference>
<dbReference type="Proteomes" id="UP000245080">
    <property type="component" value="Unassembled WGS sequence"/>
</dbReference>
<keyword evidence="2" id="KW-0288">FMN</keyword>
<dbReference type="InterPro" id="IPR000415">
    <property type="entry name" value="Nitroreductase-like"/>
</dbReference>
<evidence type="ECO:0000313" key="5">
    <source>
        <dbReference type="EMBL" id="PWG00457.1"/>
    </source>
</evidence>
<dbReference type="RefSeq" id="WP_109250405.1">
    <property type="nucleotide sequence ID" value="NZ_QCXQ01000002.1"/>
</dbReference>
<keyword evidence="3" id="KW-0560">Oxidoreductase</keyword>
<comment type="caution">
    <text evidence="5">The sequence shown here is derived from an EMBL/GenBank/DDBJ whole genome shotgun (WGS) entry which is preliminary data.</text>
</comment>
<evidence type="ECO:0000256" key="1">
    <source>
        <dbReference type="ARBA" id="ARBA00022630"/>
    </source>
</evidence>
<dbReference type="InterPro" id="IPR050627">
    <property type="entry name" value="Nitroreductase/BluB"/>
</dbReference>
<dbReference type="PANTHER" id="PTHR23026:SF90">
    <property type="entry name" value="IODOTYROSINE DEIODINASE 1"/>
    <property type="match status" value="1"/>
</dbReference>
<dbReference type="Gene3D" id="3.40.109.10">
    <property type="entry name" value="NADH Oxidase"/>
    <property type="match status" value="1"/>
</dbReference>
<dbReference type="OrthoDB" id="9812105at2"/>
<reference evidence="5 6" key="1">
    <citation type="journal article" date="2018" name="Int. J. Syst. Evol. Microbiol.">
        <title>Lactobacillus bambusae sp. nov., isolated from a traditional fermented Ma-bamboo shoots of Taiwan.</title>
        <authorList>
            <person name="Wang L.-T."/>
        </authorList>
    </citation>
    <scope>NUCLEOTIDE SEQUENCE [LARGE SCALE GENOMIC DNA]</scope>
    <source>
        <strain evidence="5 6">BS-W1</strain>
    </source>
</reference>
<evidence type="ECO:0000256" key="2">
    <source>
        <dbReference type="ARBA" id="ARBA00022643"/>
    </source>
</evidence>
<name>A0A2V1MZP8_9LACO</name>
<evidence type="ECO:0000256" key="3">
    <source>
        <dbReference type="ARBA" id="ARBA00023002"/>
    </source>
</evidence>
<dbReference type="EMBL" id="QCXQ01000002">
    <property type="protein sequence ID" value="PWG00457.1"/>
    <property type="molecule type" value="Genomic_DNA"/>
</dbReference>
<evidence type="ECO:0000259" key="4">
    <source>
        <dbReference type="Pfam" id="PF00881"/>
    </source>
</evidence>
<protein>
    <submittedName>
        <fullName evidence="5">Nitroreductase</fullName>
    </submittedName>
</protein>
<dbReference type="Pfam" id="PF00881">
    <property type="entry name" value="Nitroreductase"/>
    <property type="match status" value="1"/>
</dbReference>
<organism evidence="5 6">
    <name type="scientific">Levilactobacillus bambusae</name>
    <dbReference type="NCBI Taxonomy" id="2024736"/>
    <lineage>
        <taxon>Bacteria</taxon>
        <taxon>Bacillati</taxon>
        <taxon>Bacillota</taxon>
        <taxon>Bacilli</taxon>
        <taxon>Lactobacillales</taxon>
        <taxon>Lactobacillaceae</taxon>
        <taxon>Levilactobacillus</taxon>
    </lineage>
</organism>
<dbReference type="AlphaFoldDB" id="A0A2V1MZP8"/>
<sequence>MTNQSIQAMRHSAHEFSDREVDLDTLKAIVSEAQLAPSWENTQPWKAYLAVGKTAKQIRGHHKKLAVQRTRSHTEVTPPRTWAPMPQANLNRWMSNMAEFYSPDESDQMMASENDLFNAPAILYLTMPKGSSAYSAYDVGAFGYGILLAAADHGVGSLPAYELIRYPAEIREEFDIPEDEAIFMGIALGYAKDDKLNDLRTTRTDLDQILQIKN</sequence>
<accession>A0A2V1MZP8</accession>
<dbReference type="PANTHER" id="PTHR23026">
    <property type="entry name" value="NADPH NITROREDUCTASE"/>
    <property type="match status" value="1"/>
</dbReference>
<gene>
    <name evidence="5" type="ORF">DCM90_05905</name>
</gene>
<dbReference type="SUPFAM" id="SSF55469">
    <property type="entry name" value="FMN-dependent nitroreductase-like"/>
    <property type="match status" value="1"/>
</dbReference>
<dbReference type="GO" id="GO:0016491">
    <property type="term" value="F:oxidoreductase activity"/>
    <property type="evidence" value="ECO:0007669"/>
    <property type="project" value="UniProtKB-KW"/>
</dbReference>
<evidence type="ECO:0000313" key="6">
    <source>
        <dbReference type="Proteomes" id="UP000245080"/>
    </source>
</evidence>